<evidence type="ECO:0000313" key="13">
    <source>
        <dbReference type="Proteomes" id="UP000553957"/>
    </source>
</evidence>
<keyword evidence="4 8" id="KW-0812">Transmembrane</keyword>
<feature type="transmembrane region" description="Helical" evidence="8">
    <location>
        <begin position="245"/>
        <end position="267"/>
    </location>
</feature>
<dbReference type="GO" id="GO:0016020">
    <property type="term" value="C:membrane"/>
    <property type="evidence" value="ECO:0007669"/>
    <property type="project" value="UniProtKB-SubCell"/>
</dbReference>
<feature type="transmembrane region" description="Helical" evidence="8">
    <location>
        <begin position="130"/>
        <end position="152"/>
    </location>
</feature>
<feature type="domain" description="Amino acid permease/ SLC12A" evidence="9">
    <location>
        <begin position="23"/>
        <end position="450"/>
    </location>
</feature>
<feature type="transmembrane region" description="Helical" evidence="8">
    <location>
        <begin position="52"/>
        <end position="70"/>
    </location>
</feature>
<dbReference type="InterPro" id="IPR004841">
    <property type="entry name" value="AA-permease/SLC12A_dom"/>
</dbReference>
<evidence type="ECO:0000313" key="12">
    <source>
        <dbReference type="Proteomes" id="UP000534306"/>
    </source>
</evidence>
<dbReference type="PIRSF" id="PIRSF006060">
    <property type="entry name" value="AA_transporter"/>
    <property type="match status" value="1"/>
</dbReference>
<dbReference type="Gene3D" id="1.20.1740.10">
    <property type="entry name" value="Amino acid/polyamine transporter I"/>
    <property type="match status" value="1"/>
</dbReference>
<dbReference type="PROSITE" id="PS00218">
    <property type="entry name" value="AMINO_ACID_PERMEASE_1"/>
    <property type="match status" value="1"/>
</dbReference>
<feature type="transmembrane region" description="Helical" evidence="8">
    <location>
        <begin position="367"/>
        <end position="387"/>
    </location>
</feature>
<keyword evidence="6 8" id="KW-1133">Transmembrane helix</keyword>
<dbReference type="GO" id="GO:0055085">
    <property type="term" value="P:transmembrane transport"/>
    <property type="evidence" value="ECO:0007669"/>
    <property type="project" value="InterPro"/>
</dbReference>
<reference evidence="11 12" key="1">
    <citation type="submission" date="2020-05" db="EMBL/GenBank/DDBJ databases">
        <title>Genome sequence of Kribbella sandramycini ATCC 39419.</title>
        <authorList>
            <person name="Maclea K.S."/>
            <person name="Fair J.L."/>
        </authorList>
    </citation>
    <scope>NUCLEOTIDE SEQUENCE [LARGE SCALE GENOMIC DNA]</scope>
    <source>
        <strain evidence="11 12">ATCC 39419</strain>
    </source>
</reference>
<dbReference type="Pfam" id="PF00324">
    <property type="entry name" value="AA_permease"/>
    <property type="match status" value="1"/>
</dbReference>
<reference evidence="10 13" key="2">
    <citation type="submission" date="2020-08" db="EMBL/GenBank/DDBJ databases">
        <title>Sequencing the genomes of 1000 actinobacteria strains.</title>
        <authorList>
            <person name="Klenk H.-P."/>
        </authorList>
    </citation>
    <scope>NUCLEOTIDE SEQUENCE [LARGE SCALE GENOMIC DNA]</scope>
    <source>
        <strain evidence="10 13">DSM 15626</strain>
    </source>
</reference>
<evidence type="ECO:0000256" key="5">
    <source>
        <dbReference type="ARBA" id="ARBA00022970"/>
    </source>
</evidence>
<evidence type="ECO:0000256" key="1">
    <source>
        <dbReference type="ARBA" id="ARBA00004141"/>
    </source>
</evidence>
<evidence type="ECO:0000256" key="8">
    <source>
        <dbReference type="SAM" id="Phobius"/>
    </source>
</evidence>
<proteinExistence type="inferred from homology"/>
<dbReference type="AlphaFoldDB" id="A0A7Y4NYZ3"/>
<dbReference type="GO" id="GO:0006865">
    <property type="term" value="P:amino acid transport"/>
    <property type="evidence" value="ECO:0007669"/>
    <property type="project" value="UniProtKB-KW"/>
</dbReference>
<dbReference type="Proteomes" id="UP000534306">
    <property type="component" value="Unassembled WGS sequence"/>
</dbReference>
<dbReference type="PANTHER" id="PTHR43495:SF5">
    <property type="entry name" value="GAMMA-AMINOBUTYRIC ACID PERMEASE"/>
    <property type="match status" value="1"/>
</dbReference>
<feature type="transmembrane region" description="Helical" evidence="8">
    <location>
        <begin position="435"/>
        <end position="453"/>
    </location>
</feature>
<evidence type="ECO:0000259" key="9">
    <source>
        <dbReference type="Pfam" id="PF00324"/>
    </source>
</evidence>
<comment type="caution">
    <text evidence="11">The sequence shown here is derived from an EMBL/GenBank/DDBJ whole genome shotgun (WGS) entry which is preliminary data.</text>
</comment>
<keyword evidence="7 8" id="KW-0472">Membrane</keyword>
<evidence type="ECO:0000256" key="6">
    <source>
        <dbReference type="ARBA" id="ARBA00022989"/>
    </source>
</evidence>
<comment type="subcellular location">
    <subcellularLocation>
        <location evidence="1">Membrane</location>
        <topology evidence="1">Multi-pass membrane protein</topology>
    </subcellularLocation>
</comment>
<gene>
    <name evidence="10" type="ORF">HNR71_003391</name>
    <name evidence="11" type="ORF">HPO96_05265</name>
</gene>
<organism evidence="11 12">
    <name type="scientific">Kribbella sandramycini</name>
    <dbReference type="NCBI Taxonomy" id="60450"/>
    <lineage>
        <taxon>Bacteria</taxon>
        <taxon>Bacillati</taxon>
        <taxon>Actinomycetota</taxon>
        <taxon>Actinomycetes</taxon>
        <taxon>Propionibacteriales</taxon>
        <taxon>Kribbellaceae</taxon>
        <taxon>Kribbella</taxon>
    </lineage>
</organism>
<protein>
    <submittedName>
        <fullName evidence="11">Amino acid permease</fullName>
    </submittedName>
    <submittedName>
        <fullName evidence="10">L-asparagine transporter-like permease</fullName>
    </submittedName>
</protein>
<dbReference type="RefSeq" id="WP_171671445.1">
    <property type="nucleotide sequence ID" value="NZ_BAAAGT010000003.1"/>
</dbReference>
<evidence type="ECO:0000256" key="4">
    <source>
        <dbReference type="ARBA" id="ARBA00022692"/>
    </source>
</evidence>
<dbReference type="EMBL" id="JACHKF010000001">
    <property type="protein sequence ID" value="MBB6567754.1"/>
    <property type="molecule type" value="Genomic_DNA"/>
</dbReference>
<keyword evidence="5" id="KW-0029">Amino-acid transport</keyword>
<feature type="transmembrane region" description="Helical" evidence="8">
    <location>
        <begin position="344"/>
        <end position="361"/>
    </location>
</feature>
<keyword evidence="3" id="KW-0813">Transport</keyword>
<name>A0A7Y4NYZ3_9ACTN</name>
<sequence>MAAPVTSRQGGQELHRDLSSRQIGMIAIGGAIGTGLFLGSGLAVSIAGPAVILAYVIAAAVTLILAYALAEMVVRHPEAGGFGAITQRYLGHGPGFVQRWLYWASQVTNIGSEVVAAGLYLRFWHPELPLWIPVIGFSVIMLAVNAASVRLFGRAEYWFAMIKVATIVAFIAIGLVTIFFGLPGHGATGFDGLTGNGGFAPNGYTAIFLALPVVTFAFLGTEALSVTAAESRNPAKDIPRAARRMVIRLALFYIVAMLIVVTIVPWQEVAQGGTINESPFVKVFSQAGLPAAATVMNFVVLTAVLSAMNTNLYVTARMSHSLAQDGYAPRWFGVVSPNGAPRRSLILSAIGLALAALASIFTPDSAFPFLVGLALFSALGTWFLIFVSHLAFRRRHRDEASPIKLAGAPYTTIIGMLFVAGVTIGTAFTKQFSEVWKAGVPFVIVLSLVYLYVRRRRDQSGS</sequence>
<dbReference type="Proteomes" id="UP000553957">
    <property type="component" value="Unassembled WGS sequence"/>
</dbReference>
<evidence type="ECO:0000256" key="7">
    <source>
        <dbReference type="ARBA" id="ARBA00023136"/>
    </source>
</evidence>
<evidence type="ECO:0000256" key="3">
    <source>
        <dbReference type="ARBA" id="ARBA00022448"/>
    </source>
</evidence>
<keyword evidence="12" id="KW-1185">Reference proteome</keyword>
<comment type="similarity">
    <text evidence="2">Belongs to the amino acid-polyamine-organocation (APC) superfamily. Amino acid transporter (AAT) (TC 2.A.3.1) family.</text>
</comment>
<evidence type="ECO:0000256" key="2">
    <source>
        <dbReference type="ARBA" id="ARBA00008583"/>
    </source>
</evidence>
<dbReference type="PANTHER" id="PTHR43495">
    <property type="entry name" value="GABA PERMEASE"/>
    <property type="match status" value="1"/>
</dbReference>
<feature type="transmembrane region" description="Helical" evidence="8">
    <location>
        <begin position="23"/>
        <end position="46"/>
    </location>
</feature>
<dbReference type="InterPro" id="IPR004840">
    <property type="entry name" value="Amino_acid_permease_CS"/>
</dbReference>
<evidence type="ECO:0000313" key="10">
    <source>
        <dbReference type="EMBL" id="MBB6567754.1"/>
    </source>
</evidence>
<dbReference type="EMBL" id="JABJRC010000001">
    <property type="protein sequence ID" value="NOL39650.1"/>
    <property type="molecule type" value="Genomic_DNA"/>
</dbReference>
<feature type="transmembrane region" description="Helical" evidence="8">
    <location>
        <begin position="203"/>
        <end position="224"/>
    </location>
</feature>
<accession>A0A7Y4NYZ3</accession>
<feature type="transmembrane region" description="Helical" evidence="8">
    <location>
        <begin position="164"/>
        <end position="183"/>
    </location>
</feature>
<feature type="transmembrane region" description="Helical" evidence="8">
    <location>
        <begin position="287"/>
        <end position="308"/>
    </location>
</feature>
<feature type="transmembrane region" description="Helical" evidence="8">
    <location>
        <begin position="408"/>
        <end position="429"/>
    </location>
</feature>
<dbReference type="FunFam" id="1.20.1740.10:FF:000001">
    <property type="entry name" value="Amino acid permease"/>
    <property type="match status" value="1"/>
</dbReference>
<evidence type="ECO:0000313" key="11">
    <source>
        <dbReference type="EMBL" id="NOL39650.1"/>
    </source>
</evidence>